<sequence length="320" mass="38540">MKKCLSQNQDSYEWKFLCKEGLLIKENIIFYDDTTKGINQNLILLFPILKESGYVERLLKLTEKYKIFWKLGNIKGTKNRINNKSKQKGTKIERINKNKIEEMILWNNYRVYWRRTAINSPIRDTIKKMNKLKYIGEWLTLKVNKKLVSNMEEKNMDWEKTIHYIMNKEEGGGLITLKKDSNKRTYNIKNILEKLPTYSEMETQNNEIYELKCPRCRSEPENWTHIWNCSKNEVIIYDIIKDEIETQVKELEKENIKVNKQKWEQKITEILLKRSSNFNGQYIFHKIIKGIFNKQLYEIEQNKIIKQKNGNINQKYCNKS</sequence>
<gene>
    <name evidence="1" type="ORF">C1645_831238</name>
</gene>
<dbReference type="Proteomes" id="UP000265703">
    <property type="component" value="Unassembled WGS sequence"/>
</dbReference>
<reference evidence="1 2" key="1">
    <citation type="submission" date="2018-06" db="EMBL/GenBank/DDBJ databases">
        <title>Comparative genomics reveals the genomic features of Rhizophagus irregularis, R. cerebriforme, R. diaphanum and Gigaspora rosea, and their symbiotic lifestyle signature.</title>
        <authorList>
            <person name="Morin E."/>
            <person name="San Clemente H."/>
            <person name="Chen E.C.H."/>
            <person name="De La Providencia I."/>
            <person name="Hainaut M."/>
            <person name="Kuo A."/>
            <person name="Kohler A."/>
            <person name="Murat C."/>
            <person name="Tang N."/>
            <person name="Roy S."/>
            <person name="Loubradou J."/>
            <person name="Henrissat B."/>
            <person name="Grigoriev I.V."/>
            <person name="Corradi N."/>
            <person name="Roux C."/>
            <person name="Martin F.M."/>
        </authorList>
    </citation>
    <scope>NUCLEOTIDE SEQUENCE [LARGE SCALE GENOMIC DNA]</scope>
    <source>
        <strain evidence="1 2">DAOM 227022</strain>
    </source>
</reference>
<dbReference type="OrthoDB" id="2303942at2759"/>
<keyword evidence="2" id="KW-1185">Reference proteome</keyword>
<dbReference type="AlphaFoldDB" id="A0A397SM07"/>
<proteinExistence type="predicted"/>
<comment type="caution">
    <text evidence="1">The sequence shown here is derived from an EMBL/GenBank/DDBJ whole genome shotgun (WGS) entry which is preliminary data.</text>
</comment>
<protein>
    <submittedName>
        <fullName evidence="1">Uncharacterized protein</fullName>
    </submittedName>
</protein>
<organism evidence="1 2">
    <name type="scientific">Glomus cerebriforme</name>
    <dbReference type="NCBI Taxonomy" id="658196"/>
    <lineage>
        <taxon>Eukaryota</taxon>
        <taxon>Fungi</taxon>
        <taxon>Fungi incertae sedis</taxon>
        <taxon>Mucoromycota</taxon>
        <taxon>Glomeromycotina</taxon>
        <taxon>Glomeromycetes</taxon>
        <taxon>Glomerales</taxon>
        <taxon>Glomeraceae</taxon>
        <taxon>Glomus</taxon>
    </lineage>
</organism>
<evidence type="ECO:0000313" key="2">
    <source>
        <dbReference type="Proteomes" id="UP000265703"/>
    </source>
</evidence>
<dbReference type="EMBL" id="QKYT01000445">
    <property type="protein sequence ID" value="RIA85125.1"/>
    <property type="molecule type" value="Genomic_DNA"/>
</dbReference>
<name>A0A397SM07_9GLOM</name>
<evidence type="ECO:0000313" key="1">
    <source>
        <dbReference type="EMBL" id="RIA85125.1"/>
    </source>
</evidence>
<accession>A0A397SM07</accession>